<evidence type="ECO:0000313" key="2">
    <source>
        <dbReference type="Proteomes" id="UP001172101"/>
    </source>
</evidence>
<dbReference type="GeneID" id="85330608"/>
<reference evidence="1" key="1">
    <citation type="submission" date="2023-06" db="EMBL/GenBank/DDBJ databases">
        <title>Genome-scale phylogeny and comparative genomics of the fungal order Sordariales.</title>
        <authorList>
            <consortium name="Lawrence Berkeley National Laboratory"/>
            <person name="Hensen N."/>
            <person name="Bonometti L."/>
            <person name="Westerberg I."/>
            <person name="Brannstrom I.O."/>
            <person name="Guillou S."/>
            <person name="Cros-Aarteil S."/>
            <person name="Calhoun S."/>
            <person name="Haridas S."/>
            <person name="Kuo A."/>
            <person name="Mondo S."/>
            <person name="Pangilinan J."/>
            <person name="Riley R."/>
            <person name="LaButti K."/>
            <person name="Andreopoulos B."/>
            <person name="Lipzen A."/>
            <person name="Chen C."/>
            <person name="Yanf M."/>
            <person name="Daum C."/>
            <person name="Ng V."/>
            <person name="Clum A."/>
            <person name="Steindorff A."/>
            <person name="Ohm R."/>
            <person name="Martin F."/>
            <person name="Silar P."/>
            <person name="Natvig D."/>
            <person name="Lalanne C."/>
            <person name="Gautier V."/>
            <person name="Ament-velasquez S.L."/>
            <person name="Kruys A."/>
            <person name="Hutchinson M.I."/>
            <person name="Powell A.J."/>
            <person name="Barry K."/>
            <person name="Miller A.N."/>
            <person name="Grigoriev I.V."/>
            <person name="Debuchy R."/>
            <person name="Gladieux P."/>
            <person name="Thoren M.H."/>
            <person name="Johannesson H."/>
        </authorList>
    </citation>
    <scope>NUCLEOTIDE SEQUENCE</scope>
    <source>
        <strain evidence="1">SMH2392-1A</strain>
    </source>
</reference>
<protein>
    <recommendedName>
        <fullName evidence="3">Aminoglycoside phosphotransferase domain-containing protein</fullName>
    </recommendedName>
</protein>
<gene>
    <name evidence="1" type="ORF">B0T26DRAFT_813701</name>
</gene>
<dbReference type="AlphaFoldDB" id="A0AA40DW47"/>
<organism evidence="1 2">
    <name type="scientific">Lasiosphaeria miniovina</name>
    <dbReference type="NCBI Taxonomy" id="1954250"/>
    <lineage>
        <taxon>Eukaryota</taxon>
        <taxon>Fungi</taxon>
        <taxon>Dikarya</taxon>
        <taxon>Ascomycota</taxon>
        <taxon>Pezizomycotina</taxon>
        <taxon>Sordariomycetes</taxon>
        <taxon>Sordariomycetidae</taxon>
        <taxon>Sordariales</taxon>
        <taxon>Lasiosphaeriaceae</taxon>
        <taxon>Lasiosphaeria</taxon>
    </lineage>
</organism>
<dbReference type="EMBL" id="JAUIRO010000005">
    <property type="protein sequence ID" value="KAK0713928.1"/>
    <property type="molecule type" value="Genomic_DNA"/>
</dbReference>
<evidence type="ECO:0008006" key="3">
    <source>
        <dbReference type="Google" id="ProtNLM"/>
    </source>
</evidence>
<evidence type="ECO:0000313" key="1">
    <source>
        <dbReference type="EMBL" id="KAK0713928.1"/>
    </source>
</evidence>
<comment type="caution">
    <text evidence="1">The sequence shown here is derived from an EMBL/GenBank/DDBJ whole genome shotgun (WGS) entry which is preliminary data.</text>
</comment>
<accession>A0AA40DW47</accession>
<sequence>MAWPDEWLTMPNGEPYDGKDLLNLVHSGKSPFDGTWDVKLLVYETEDELKTRCSNKPDIVARLARGDVNMPGFGGFPNHVQAPELLLLEQLARVRAALFRYDPPRDFAAEYLLERLFKFIPGSLSISVAPTREFWMHMLECKINATIQDKGDMIVWEDDEETSLLRAIPHILPQDTTAIAGVPDSLYRLVLEHGDFGVHNTTITTSGRGDGEPLVTSLFDWETACICPALLFDPLVAVSPVDLIVDENGQPAQLYHHASDYDTVMRAGRDFRHLWFALRDWRGGNSEAFFGGWEHGPRIG</sequence>
<dbReference type="Proteomes" id="UP001172101">
    <property type="component" value="Unassembled WGS sequence"/>
</dbReference>
<keyword evidence="2" id="KW-1185">Reference proteome</keyword>
<proteinExistence type="predicted"/>
<name>A0AA40DW47_9PEZI</name>
<dbReference type="RefSeq" id="XP_060295250.1">
    <property type="nucleotide sequence ID" value="XM_060447338.1"/>
</dbReference>